<reference evidence="1" key="1">
    <citation type="submission" date="2021-02" db="EMBL/GenBank/DDBJ databases">
        <authorList>
            <person name="Dougan E. K."/>
            <person name="Rhodes N."/>
            <person name="Thang M."/>
            <person name="Chan C."/>
        </authorList>
    </citation>
    <scope>NUCLEOTIDE SEQUENCE</scope>
</reference>
<protein>
    <submittedName>
        <fullName evidence="1">Uncharacterized protein</fullName>
    </submittedName>
</protein>
<accession>A0A813LU89</accession>
<evidence type="ECO:0000313" key="2">
    <source>
        <dbReference type="Proteomes" id="UP000626109"/>
    </source>
</evidence>
<sequence>MRLELAGACWNVPELSQGSSNLLSTFKDLLLYESDQTLCDLTSASERRPFGNMNTVLAETFGHGGIVSSLREGGDPLQRAKGQGALFSFWKQHR</sequence>
<dbReference type="AlphaFoldDB" id="A0A813LU89"/>
<organism evidence="1 2">
    <name type="scientific">Polarella glacialis</name>
    <name type="common">Dinoflagellate</name>
    <dbReference type="NCBI Taxonomy" id="89957"/>
    <lineage>
        <taxon>Eukaryota</taxon>
        <taxon>Sar</taxon>
        <taxon>Alveolata</taxon>
        <taxon>Dinophyceae</taxon>
        <taxon>Suessiales</taxon>
        <taxon>Suessiaceae</taxon>
        <taxon>Polarella</taxon>
    </lineage>
</organism>
<evidence type="ECO:0000313" key="1">
    <source>
        <dbReference type="EMBL" id="CAE8737974.1"/>
    </source>
</evidence>
<gene>
    <name evidence="1" type="ORF">PGLA2088_LOCUS48996</name>
</gene>
<name>A0A813LU89_POLGL</name>
<comment type="caution">
    <text evidence="1">The sequence shown here is derived from an EMBL/GenBank/DDBJ whole genome shotgun (WGS) entry which is preliminary data.</text>
</comment>
<dbReference type="EMBL" id="CAJNNW010036861">
    <property type="protein sequence ID" value="CAE8737974.1"/>
    <property type="molecule type" value="Genomic_DNA"/>
</dbReference>
<proteinExistence type="predicted"/>
<dbReference type="Proteomes" id="UP000626109">
    <property type="component" value="Unassembled WGS sequence"/>
</dbReference>